<accession>A0ABR1DYJ0</accession>
<reference evidence="1 2" key="1">
    <citation type="submission" date="2023-08" db="EMBL/GenBank/DDBJ databases">
        <title>A Necator americanus chromosomal reference genome.</title>
        <authorList>
            <person name="Ilik V."/>
            <person name="Petrzelkova K.J."/>
            <person name="Pardy F."/>
            <person name="Fuh T."/>
            <person name="Niatou-Singa F.S."/>
            <person name="Gouil Q."/>
            <person name="Baker L."/>
            <person name="Ritchie M.E."/>
            <person name="Jex A.R."/>
            <person name="Gazzola D."/>
            <person name="Li H."/>
            <person name="Toshio Fujiwara R."/>
            <person name="Zhan B."/>
            <person name="Aroian R.V."/>
            <person name="Pafco B."/>
            <person name="Schwarz E.M."/>
        </authorList>
    </citation>
    <scope>NUCLEOTIDE SEQUENCE [LARGE SCALE GENOMIC DNA]</scope>
    <source>
        <strain evidence="1 2">Aroian</strain>
        <tissue evidence="1">Whole animal</tissue>
    </source>
</reference>
<comment type="caution">
    <text evidence="1">The sequence shown here is derived from an EMBL/GenBank/DDBJ whole genome shotgun (WGS) entry which is preliminary data.</text>
</comment>
<organism evidence="1 2">
    <name type="scientific">Necator americanus</name>
    <name type="common">Human hookworm</name>
    <dbReference type="NCBI Taxonomy" id="51031"/>
    <lineage>
        <taxon>Eukaryota</taxon>
        <taxon>Metazoa</taxon>
        <taxon>Ecdysozoa</taxon>
        <taxon>Nematoda</taxon>
        <taxon>Chromadorea</taxon>
        <taxon>Rhabditida</taxon>
        <taxon>Rhabditina</taxon>
        <taxon>Rhabditomorpha</taxon>
        <taxon>Strongyloidea</taxon>
        <taxon>Ancylostomatidae</taxon>
        <taxon>Bunostominae</taxon>
        <taxon>Necator</taxon>
    </lineage>
</organism>
<dbReference type="KEGG" id="nai:NECAME_11304"/>
<dbReference type="EMBL" id="JAVFWL010000005">
    <property type="protein sequence ID" value="KAK6754936.1"/>
    <property type="molecule type" value="Genomic_DNA"/>
</dbReference>
<gene>
    <name evidence="1" type="primary">Necator_chrV.g18525</name>
    <name evidence="1" type="ORF">RB195_013734</name>
</gene>
<evidence type="ECO:0000313" key="2">
    <source>
        <dbReference type="Proteomes" id="UP001303046"/>
    </source>
</evidence>
<protein>
    <submittedName>
        <fullName evidence="1">Uncharacterized protein</fullName>
    </submittedName>
</protein>
<proteinExistence type="predicted"/>
<evidence type="ECO:0000313" key="1">
    <source>
        <dbReference type="EMBL" id="KAK6754936.1"/>
    </source>
</evidence>
<dbReference type="CTD" id="25351333"/>
<keyword evidence="2" id="KW-1185">Reference proteome</keyword>
<sequence length="89" mass="10030">MTICTYDARTLASETAVEHLMMQGKKIKYDVIVLIETRLRRSLNTVHETGEELFLGTCDNSELASSPTRVWQETSTLSNNLRPEPDICG</sequence>
<name>A0ABR1DYJ0_NECAM</name>
<dbReference type="Proteomes" id="UP001303046">
    <property type="component" value="Unassembled WGS sequence"/>
</dbReference>